<name>A0A3Q2Y220_HIPCM</name>
<evidence type="ECO:0000313" key="2">
    <source>
        <dbReference type="Ensembl" id="ENSHCOP00000006856.1"/>
    </source>
</evidence>
<dbReference type="GeneTree" id="ENSGT00970000198139"/>
<reference evidence="2" key="1">
    <citation type="submission" date="2025-08" db="UniProtKB">
        <authorList>
            <consortium name="Ensembl"/>
        </authorList>
    </citation>
    <scope>IDENTIFICATION</scope>
</reference>
<dbReference type="Ensembl" id="ENSHCOT00000002973.1">
    <property type="protein sequence ID" value="ENSHCOP00000006856.1"/>
    <property type="gene ID" value="ENSHCOG00000008714.1"/>
</dbReference>
<feature type="compositionally biased region" description="Polar residues" evidence="1">
    <location>
        <begin position="19"/>
        <end position="32"/>
    </location>
</feature>
<dbReference type="STRING" id="109280.ENSHCOP00000006856"/>
<sequence>MSLVFLGNSIPFSPPTHFAPSQRSDQSVSYSTQPPPAYSHPSTATYSIQQAPTVPHAVTASYSPATVQAAQPVVSAPYAGYQSHQPPQDYTYRPADPPAAPHPTTTPQTYQPDNYNYARPAVVTTYDNKQYYQTSIVSAQRSTTDNYYQTGETFLHTKKLI</sequence>
<reference evidence="2" key="2">
    <citation type="submission" date="2025-09" db="UniProtKB">
        <authorList>
            <consortium name="Ensembl"/>
        </authorList>
    </citation>
    <scope>IDENTIFICATION</scope>
</reference>
<accession>A0A3Q2Y220</accession>
<feature type="region of interest" description="Disordered" evidence="1">
    <location>
        <begin position="14"/>
        <end position="43"/>
    </location>
</feature>
<proteinExistence type="predicted"/>
<protein>
    <submittedName>
        <fullName evidence="2">Uncharacterized protein</fullName>
    </submittedName>
</protein>
<feature type="compositionally biased region" description="Low complexity" evidence="1">
    <location>
        <begin position="102"/>
        <end position="113"/>
    </location>
</feature>
<organism evidence="2 3">
    <name type="scientific">Hippocampus comes</name>
    <name type="common">Tiger tail seahorse</name>
    <dbReference type="NCBI Taxonomy" id="109280"/>
    <lineage>
        <taxon>Eukaryota</taxon>
        <taxon>Metazoa</taxon>
        <taxon>Chordata</taxon>
        <taxon>Craniata</taxon>
        <taxon>Vertebrata</taxon>
        <taxon>Euteleostomi</taxon>
        <taxon>Actinopterygii</taxon>
        <taxon>Neopterygii</taxon>
        <taxon>Teleostei</taxon>
        <taxon>Neoteleostei</taxon>
        <taxon>Acanthomorphata</taxon>
        <taxon>Syngnathiaria</taxon>
        <taxon>Syngnathiformes</taxon>
        <taxon>Syngnathoidei</taxon>
        <taxon>Syngnathidae</taxon>
        <taxon>Hippocampus</taxon>
    </lineage>
</organism>
<evidence type="ECO:0000256" key="1">
    <source>
        <dbReference type="SAM" id="MobiDB-lite"/>
    </source>
</evidence>
<evidence type="ECO:0000313" key="3">
    <source>
        <dbReference type="Proteomes" id="UP000264820"/>
    </source>
</evidence>
<dbReference type="AlphaFoldDB" id="A0A3Q2Y220"/>
<feature type="region of interest" description="Disordered" evidence="1">
    <location>
        <begin position="78"/>
        <end position="114"/>
    </location>
</feature>
<keyword evidence="3" id="KW-1185">Reference proteome</keyword>
<dbReference type="Proteomes" id="UP000264820">
    <property type="component" value="Unplaced"/>
</dbReference>